<dbReference type="EMBL" id="JACEGA010000001">
    <property type="protein sequence ID" value="MBB2183250.1"/>
    <property type="molecule type" value="Genomic_DNA"/>
</dbReference>
<keyword evidence="2" id="KW-1185">Reference proteome</keyword>
<accession>A0A839K0S4</accession>
<comment type="caution">
    <text evidence="1">The sequence shown here is derived from an EMBL/GenBank/DDBJ whole genome shotgun (WGS) entry which is preliminary data.</text>
</comment>
<reference evidence="1 2" key="1">
    <citation type="submission" date="2020-07" db="EMBL/GenBank/DDBJ databases">
        <title>Characterization and genome sequencing of isolate MD1, a novel member within the family Lachnospiraceae.</title>
        <authorList>
            <person name="Rettenmaier R."/>
            <person name="Di Bello L."/>
            <person name="Zinser C."/>
            <person name="Scheitz K."/>
            <person name="Liebl W."/>
            <person name="Zverlov V."/>
        </authorList>
    </citation>
    <scope>NUCLEOTIDE SEQUENCE [LARGE SCALE GENOMIC DNA]</scope>
    <source>
        <strain evidence="1 2">MD1</strain>
    </source>
</reference>
<proteinExistence type="predicted"/>
<evidence type="ECO:0000313" key="1">
    <source>
        <dbReference type="EMBL" id="MBB2183250.1"/>
    </source>
</evidence>
<sequence length="295" mass="34813">MNSIVLNFHTLIRKYCMERIQKLKSDQLVAMRKAFEVYDDTKDMTEEETIQCIHKKMCSVDREKMKQIVNNEELRKYWCAVNIDILDVMLKNIEKVEPEEFSSVEEIRKKIINIVKSSKISGIKGYDNISNDEKENICEKEKQICISYMNSIHEEKLRDAPQLFYRRVISKEKEAELISDFEKQWLNKVMQHFDEPMDGVLRFHIGSFTEEIDLDRLTQLLIDHGDERIYEINSCEVDAVSYIMDTNVLCLKNKTQAYWFSEAMDWAIIKDHSSFVFLCGGLLINAYNSDLLKKN</sequence>
<organism evidence="1 2">
    <name type="scientific">Variimorphobacter saccharofermentans</name>
    <dbReference type="NCBI Taxonomy" id="2755051"/>
    <lineage>
        <taxon>Bacteria</taxon>
        <taxon>Bacillati</taxon>
        <taxon>Bacillota</taxon>
        <taxon>Clostridia</taxon>
        <taxon>Lachnospirales</taxon>
        <taxon>Lachnospiraceae</taxon>
        <taxon>Variimorphobacter</taxon>
    </lineage>
</organism>
<dbReference type="AlphaFoldDB" id="A0A839K0S4"/>
<name>A0A839K0S4_9FIRM</name>
<evidence type="ECO:0000313" key="2">
    <source>
        <dbReference type="Proteomes" id="UP000574276"/>
    </source>
</evidence>
<dbReference type="RefSeq" id="WP_228352926.1">
    <property type="nucleotide sequence ID" value="NZ_JACEGA010000001.1"/>
</dbReference>
<protein>
    <submittedName>
        <fullName evidence="1">Uncharacterized protein</fullName>
    </submittedName>
</protein>
<gene>
    <name evidence="1" type="ORF">H0486_10200</name>
</gene>
<dbReference type="Proteomes" id="UP000574276">
    <property type="component" value="Unassembled WGS sequence"/>
</dbReference>